<dbReference type="GO" id="GO:0010181">
    <property type="term" value="F:FMN binding"/>
    <property type="evidence" value="ECO:0007669"/>
    <property type="project" value="InterPro"/>
</dbReference>
<gene>
    <name evidence="4" type="ORF">SAMN05444004_11051</name>
</gene>
<dbReference type="Proteomes" id="UP000198914">
    <property type="component" value="Unassembled WGS sequence"/>
</dbReference>
<evidence type="ECO:0000313" key="4">
    <source>
        <dbReference type="EMBL" id="SDZ31293.1"/>
    </source>
</evidence>
<name>A0A1H3RZT7_9RHOB</name>
<dbReference type="PANTHER" id="PTHR43656">
    <property type="entry name" value="BINDING OXIDOREDUCTASE, PUTATIVE (AFU_ORTHOLOGUE AFUA_2G08260)-RELATED"/>
    <property type="match status" value="1"/>
</dbReference>
<dbReference type="GO" id="GO:0016491">
    <property type="term" value="F:oxidoreductase activity"/>
    <property type="evidence" value="ECO:0007669"/>
    <property type="project" value="UniProtKB-KW"/>
</dbReference>
<dbReference type="SUPFAM" id="SSF51395">
    <property type="entry name" value="FMN-linked oxidoreductases"/>
    <property type="match status" value="1"/>
</dbReference>
<feature type="domain" description="NADH:flavin oxidoreductase/NADH oxidase N-terminal" evidence="3">
    <location>
        <begin position="4"/>
        <end position="327"/>
    </location>
</feature>
<dbReference type="InterPro" id="IPR051799">
    <property type="entry name" value="NADH_flavin_oxidoreductase"/>
</dbReference>
<evidence type="ECO:0000259" key="3">
    <source>
        <dbReference type="Pfam" id="PF00724"/>
    </source>
</evidence>
<dbReference type="OrthoDB" id="9784632at2"/>
<dbReference type="InterPro" id="IPR001155">
    <property type="entry name" value="OxRdtase_FMN_N"/>
</dbReference>
<evidence type="ECO:0000256" key="1">
    <source>
        <dbReference type="ARBA" id="ARBA00022630"/>
    </source>
</evidence>
<dbReference type="Gene3D" id="3.20.20.70">
    <property type="entry name" value="Aldolase class I"/>
    <property type="match status" value="1"/>
</dbReference>
<dbReference type="EMBL" id="FNPX01000010">
    <property type="protein sequence ID" value="SDZ31293.1"/>
    <property type="molecule type" value="Genomic_DNA"/>
</dbReference>
<sequence>MTALFRPLTLPCGVVLKNRLVKSAMSDSLGDGRGNPCPVQARLYERWAEGGVAVSIIGEVQGDPSVAEKPGNLVLGPSSDEVNLRDLTRRGATNGAQLWAQLGHAGAMAHPPISRPRGPSALNISGLNCDAMTEAEITALPAAFARTAAMAKRLGFGGVQVHAAHGFLLSQFLSPLFNQRSDAWGGSLSHRMRLTLEVVEAVRAAVGTAFPVAIKLNATDQLEGGFEQAEALEVISALDATTVDLIDISGGTYFPGAASASDRVSSGPYFLEFAAKARPRTAKPLMLNGGVKTRAQAVAALDSGAVDVIGLARALVLDPVLPRHWQDNGADPAFPRFTSPPEGGVTAWYTMQMTALAEGTPGFDSDDLAAAIDAYDQRDAARTGLWREQFAR</sequence>
<keyword evidence="1" id="KW-0285">Flavoprotein</keyword>
<protein>
    <submittedName>
        <fullName evidence="4">2,4-dienoyl-CoA reductase</fullName>
    </submittedName>
</protein>
<reference evidence="5" key="1">
    <citation type="submission" date="2016-10" db="EMBL/GenBank/DDBJ databases">
        <authorList>
            <person name="Varghese N."/>
            <person name="Submissions S."/>
        </authorList>
    </citation>
    <scope>NUCLEOTIDE SEQUENCE [LARGE SCALE GENOMIC DNA]</scope>
    <source>
        <strain evidence="5">DSM 100420</strain>
    </source>
</reference>
<accession>A0A1H3RZT7</accession>
<keyword evidence="5" id="KW-1185">Reference proteome</keyword>
<dbReference type="PANTHER" id="PTHR43656:SF2">
    <property type="entry name" value="BINDING OXIDOREDUCTASE, PUTATIVE (AFU_ORTHOLOGUE AFUA_2G08260)-RELATED"/>
    <property type="match status" value="1"/>
</dbReference>
<proteinExistence type="predicted"/>
<evidence type="ECO:0000313" key="5">
    <source>
        <dbReference type="Proteomes" id="UP000198914"/>
    </source>
</evidence>
<dbReference type="Pfam" id="PF00724">
    <property type="entry name" value="Oxidored_FMN"/>
    <property type="match status" value="1"/>
</dbReference>
<dbReference type="InterPro" id="IPR013785">
    <property type="entry name" value="Aldolase_TIM"/>
</dbReference>
<keyword evidence="2" id="KW-0560">Oxidoreductase</keyword>
<dbReference type="STRING" id="1244108.SAMN05444004_11051"/>
<dbReference type="AlphaFoldDB" id="A0A1H3RZT7"/>
<evidence type="ECO:0000256" key="2">
    <source>
        <dbReference type="ARBA" id="ARBA00023002"/>
    </source>
</evidence>
<organism evidence="4 5">
    <name type="scientific">Jannaschia faecimaris</name>
    <dbReference type="NCBI Taxonomy" id="1244108"/>
    <lineage>
        <taxon>Bacteria</taxon>
        <taxon>Pseudomonadati</taxon>
        <taxon>Pseudomonadota</taxon>
        <taxon>Alphaproteobacteria</taxon>
        <taxon>Rhodobacterales</taxon>
        <taxon>Roseobacteraceae</taxon>
        <taxon>Jannaschia</taxon>
    </lineage>
</organism>